<protein>
    <submittedName>
        <fullName evidence="1">Uncharacterized protein</fullName>
    </submittedName>
</protein>
<dbReference type="AlphaFoldDB" id="A0A6J4VI37"/>
<feature type="non-terminal residue" evidence="1">
    <location>
        <position position="68"/>
    </location>
</feature>
<feature type="non-terminal residue" evidence="1">
    <location>
        <position position="1"/>
    </location>
</feature>
<dbReference type="EMBL" id="CADCWN010000179">
    <property type="protein sequence ID" value="CAA9574363.1"/>
    <property type="molecule type" value="Genomic_DNA"/>
</dbReference>
<reference evidence="1" key="1">
    <citation type="submission" date="2020-02" db="EMBL/GenBank/DDBJ databases">
        <authorList>
            <person name="Meier V. D."/>
        </authorList>
    </citation>
    <scope>NUCLEOTIDE SEQUENCE</scope>
    <source>
        <strain evidence="1">AVDCRST_MAG18</strain>
    </source>
</reference>
<organism evidence="1">
    <name type="scientific">uncultured Thermomicrobiales bacterium</name>
    <dbReference type="NCBI Taxonomy" id="1645740"/>
    <lineage>
        <taxon>Bacteria</taxon>
        <taxon>Pseudomonadati</taxon>
        <taxon>Thermomicrobiota</taxon>
        <taxon>Thermomicrobia</taxon>
        <taxon>Thermomicrobiales</taxon>
        <taxon>environmental samples</taxon>
    </lineage>
</organism>
<gene>
    <name evidence="1" type="ORF">AVDCRST_MAG18-2365</name>
</gene>
<sequence length="68" mass="7345">VRFADACGVSCRVRAGSGRRPTRRGRRDSPQVCRVPRPAIDLAGSARRVGRGLRGLARSIIWATTATL</sequence>
<evidence type="ECO:0000313" key="1">
    <source>
        <dbReference type="EMBL" id="CAA9574363.1"/>
    </source>
</evidence>
<proteinExistence type="predicted"/>
<accession>A0A6J4VI37</accession>
<name>A0A6J4VI37_9BACT</name>